<evidence type="ECO:0000256" key="1">
    <source>
        <dbReference type="ARBA" id="ARBA00013139"/>
    </source>
</evidence>
<evidence type="ECO:0000259" key="4">
    <source>
        <dbReference type="Pfam" id="PF04715"/>
    </source>
</evidence>
<dbReference type="InterPro" id="IPR006805">
    <property type="entry name" value="Anth_synth_I_N"/>
</dbReference>
<feature type="domain" description="Anthranilate synthase component I N-terminal" evidence="4">
    <location>
        <begin position="18"/>
        <end position="152"/>
    </location>
</feature>
<dbReference type="InterPro" id="IPR005802">
    <property type="entry name" value="ADC_synth_comp_1"/>
</dbReference>
<reference evidence="5 6" key="1">
    <citation type="submission" date="2019-07" db="EMBL/GenBank/DDBJ databases">
        <title>The pathways for chlorine oxyanion respiration interact through the shared metabolite chlorate.</title>
        <authorList>
            <person name="Barnum T.P."/>
            <person name="Cheng Y."/>
            <person name="Hill K.A."/>
            <person name="Lucas L.N."/>
            <person name="Carlson H.K."/>
            <person name="Coates J.D."/>
        </authorList>
    </citation>
    <scope>NUCLEOTIDE SEQUENCE [LARGE SCALE GENOMIC DNA]</scope>
    <source>
        <strain evidence="5">BK-3</strain>
    </source>
</reference>
<gene>
    <name evidence="5" type="primary">pabB</name>
    <name evidence="5" type="ORF">FHK82_17655</name>
</gene>
<name>A0A558CIK1_9GAMM</name>
<comment type="caution">
    <text evidence="5">The sequence shown here is derived from an EMBL/GenBank/DDBJ whole genome shotgun (WGS) entry which is preliminary data.</text>
</comment>
<sequence>MTIQSLRMQALPYTADSSQLFAPISEWPWAVFLDSGRPLSEQGRYDLIAAEPMTTLVTQGGQTTISECDGNSITSTEDPLLLLQQYIDRYPQPIIDELPFCGGALGYFSYDLGRQFEQLPSISRDEDQLPEMAVGIYDWVIVVDHQSRKVWLVGTGFDPATAHRWDELVVLFTQQGERINAPLPIRVTSAIESNLSAQQYAAAFDQIQHYIHEGDCYQVNLAQRFTATIDGSPWSAYQRLRKLNPAPFAAYMNTPAVQVLSSSPERFLKVSDRTVETSPIKGTVPRVADAEEDLAQQSYLEKSTKDRAENLMIVDLLRNDLSKNCALGSVKVPSLFAIESYATVHHLVSTIHGELAEGKTALDLFRGSFPGGSITGAPKLRAMEIIEFLEPDRRGIYCGSIGYLGFNGNMDTNIAIRTMVHIDGTMRFWAGGGIVADSVMETEYQETFHKAKAMLEMLQPESSKP</sequence>
<evidence type="ECO:0000259" key="3">
    <source>
        <dbReference type="Pfam" id="PF00425"/>
    </source>
</evidence>
<dbReference type="PRINTS" id="PR00095">
    <property type="entry name" value="ANTSNTHASEI"/>
</dbReference>
<dbReference type="InterPro" id="IPR005801">
    <property type="entry name" value="ADC_synthase"/>
</dbReference>
<dbReference type="EC" id="2.6.1.85" evidence="1"/>
<dbReference type="GO" id="GO:0009396">
    <property type="term" value="P:folic acid-containing compound biosynthetic process"/>
    <property type="evidence" value="ECO:0007669"/>
    <property type="project" value="InterPro"/>
</dbReference>
<dbReference type="InterPro" id="IPR019999">
    <property type="entry name" value="Anth_synth_I-like"/>
</dbReference>
<evidence type="ECO:0000256" key="2">
    <source>
        <dbReference type="ARBA" id="ARBA00022679"/>
    </source>
</evidence>
<dbReference type="InterPro" id="IPR015890">
    <property type="entry name" value="Chorismate_C"/>
</dbReference>
<proteinExistence type="predicted"/>
<keyword evidence="5" id="KW-0032">Aminotransferase</keyword>
<evidence type="ECO:0000313" key="5">
    <source>
        <dbReference type="EMBL" id="TVT48595.1"/>
    </source>
</evidence>
<dbReference type="GO" id="GO:0046820">
    <property type="term" value="F:4-amino-4-deoxychorismate synthase activity"/>
    <property type="evidence" value="ECO:0007669"/>
    <property type="project" value="UniProtKB-EC"/>
</dbReference>
<dbReference type="Pfam" id="PF00425">
    <property type="entry name" value="Chorismate_bind"/>
    <property type="match status" value="1"/>
</dbReference>
<dbReference type="SUPFAM" id="SSF56322">
    <property type="entry name" value="ADC synthase"/>
    <property type="match status" value="1"/>
</dbReference>
<dbReference type="Proteomes" id="UP000317355">
    <property type="component" value="Unassembled WGS sequence"/>
</dbReference>
<dbReference type="EMBL" id="VMRY01000133">
    <property type="protein sequence ID" value="TVT48595.1"/>
    <property type="molecule type" value="Genomic_DNA"/>
</dbReference>
<dbReference type="PANTHER" id="PTHR11236">
    <property type="entry name" value="AMINOBENZOATE/ANTHRANILATE SYNTHASE"/>
    <property type="match status" value="1"/>
</dbReference>
<dbReference type="Pfam" id="PF04715">
    <property type="entry name" value="Anth_synt_I_N"/>
    <property type="match status" value="1"/>
</dbReference>
<dbReference type="PANTHER" id="PTHR11236:SF50">
    <property type="entry name" value="AMINODEOXYCHORISMATE SYNTHASE COMPONENT 1"/>
    <property type="match status" value="1"/>
</dbReference>
<dbReference type="GO" id="GO:0000162">
    <property type="term" value="P:L-tryptophan biosynthetic process"/>
    <property type="evidence" value="ECO:0007669"/>
    <property type="project" value="TreeGrafter"/>
</dbReference>
<organism evidence="5 6">
    <name type="scientific">Sedimenticola thiotaurini</name>
    <dbReference type="NCBI Taxonomy" id="1543721"/>
    <lineage>
        <taxon>Bacteria</taxon>
        <taxon>Pseudomonadati</taxon>
        <taxon>Pseudomonadota</taxon>
        <taxon>Gammaproteobacteria</taxon>
        <taxon>Chromatiales</taxon>
        <taxon>Sedimenticolaceae</taxon>
        <taxon>Sedimenticola</taxon>
    </lineage>
</organism>
<keyword evidence="2 5" id="KW-0808">Transferase</keyword>
<evidence type="ECO:0000313" key="6">
    <source>
        <dbReference type="Proteomes" id="UP000317355"/>
    </source>
</evidence>
<accession>A0A558CIK1</accession>
<dbReference type="Gene3D" id="3.60.120.10">
    <property type="entry name" value="Anthranilate synthase"/>
    <property type="match status" value="1"/>
</dbReference>
<feature type="domain" description="Chorismate-utilising enzyme C-terminal" evidence="3">
    <location>
        <begin position="197"/>
        <end position="450"/>
    </location>
</feature>
<dbReference type="AlphaFoldDB" id="A0A558CIK1"/>
<dbReference type="NCBIfam" id="TIGR00553">
    <property type="entry name" value="pabB"/>
    <property type="match status" value="1"/>
</dbReference>
<protein>
    <recommendedName>
        <fullName evidence="1">aminodeoxychorismate synthase</fullName>
        <ecNumber evidence="1">2.6.1.85</ecNumber>
    </recommendedName>
</protein>